<dbReference type="InterPro" id="IPR011006">
    <property type="entry name" value="CheY-like_superfamily"/>
</dbReference>
<dbReference type="Pfam" id="PF00196">
    <property type="entry name" value="GerE"/>
    <property type="match status" value="1"/>
</dbReference>
<dbReference type="PROSITE" id="PS50043">
    <property type="entry name" value="HTH_LUXR_2"/>
    <property type="match status" value="1"/>
</dbReference>
<dbReference type="CDD" id="cd06170">
    <property type="entry name" value="LuxR_C_like"/>
    <property type="match status" value="1"/>
</dbReference>
<keyword evidence="7" id="KW-1185">Reference proteome</keyword>
<evidence type="ECO:0000256" key="2">
    <source>
        <dbReference type="ARBA" id="ARBA00023125"/>
    </source>
</evidence>
<dbReference type="SUPFAM" id="SSF46894">
    <property type="entry name" value="C-terminal effector domain of the bipartite response regulators"/>
    <property type="match status" value="1"/>
</dbReference>
<dbReference type="InterPro" id="IPR022742">
    <property type="entry name" value="Hydrolase_4"/>
</dbReference>
<dbReference type="InterPro" id="IPR000792">
    <property type="entry name" value="Tscrpt_reg_LuxR_C"/>
</dbReference>
<dbReference type="SUPFAM" id="SSF53474">
    <property type="entry name" value="alpha/beta-Hydrolases"/>
    <property type="match status" value="1"/>
</dbReference>
<dbReference type="Pfam" id="PF12146">
    <property type="entry name" value="Hydrolase_4"/>
    <property type="match status" value="1"/>
</dbReference>
<dbReference type="Proteomes" id="UP001497444">
    <property type="component" value="Unassembled WGS sequence"/>
</dbReference>
<dbReference type="InterPro" id="IPR058245">
    <property type="entry name" value="NreC/VraR/RcsB-like_REC"/>
</dbReference>
<dbReference type="InterPro" id="IPR029058">
    <property type="entry name" value="AB_hydrolase_fold"/>
</dbReference>
<dbReference type="Pfam" id="PF00072">
    <property type="entry name" value="Response_reg"/>
    <property type="match status" value="1"/>
</dbReference>
<reference evidence="6" key="1">
    <citation type="submission" date="2024-02" db="EMBL/GenBank/DDBJ databases">
        <authorList>
            <consortium name="ELIXIR-Norway"/>
            <consortium name="Elixir Norway"/>
        </authorList>
    </citation>
    <scope>NUCLEOTIDE SEQUENCE</scope>
</reference>
<feature type="domain" description="Response regulatory" evidence="5">
    <location>
        <begin position="1"/>
        <end position="103"/>
    </location>
</feature>
<dbReference type="InterPro" id="IPR016032">
    <property type="entry name" value="Sig_transdc_resp-reg_C-effctor"/>
</dbReference>
<feature type="modified residue" description="4-aspartylphosphate" evidence="3">
    <location>
        <position position="38"/>
    </location>
</feature>
<dbReference type="Gene3D" id="3.40.50.1820">
    <property type="entry name" value="alpha/beta hydrolase"/>
    <property type="match status" value="1"/>
</dbReference>
<feature type="domain" description="HTH luxR-type" evidence="4">
    <location>
        <begin position="129"/>
        <end position="194"/>
    </location>
</feature>
<protein>
    <submittedName>
        <fullName evidence="6">Uncharacterized protein</fullName>
    </submittedName>
</protein>
<dbReference type="InterPro" id="IPR039420">
    <property type="entry name" value="WalR-like"/>
</dbReference>
<dbReference type="PROSITE" id="PS50110">
    <property type="entry name" value="RESPONSE_REGULATORY"/>
    <property type="match status" value="1"/>
</dbReference>
<organism evidence="6 7">
    <name type="scientific">Sphagnum jensenii</name>
    <dbReference type="NCBI Taxonomy" id="128206"/>
    <lineage>
        <taxon>Eukaryota</taxon>
        <taxon>Viridiplantae</taxon>
        <taxon>Streptophyta</taxon>
        <taxon>Embryophyta</taxon>
        <taxon>Bryophyta</taxon>
        <taxon>Sphagnophytina</taxon>
        <taxon>Sphagnopsida</taxon>
        <taxon>Sphagnales</taxon>
        <taxon>Sphagnaceae</taxon>
        <taxon>Sphagnum</taxon>
    </lineage>
</organism>
<sequence length="435" mass="47696">MASLLSLEEDLEIIGQACNGEEACSMTDSLLPDVVLMDVRMPICDGVTASGIIHAKHPTIKIIVLTTFDEEEYIMRALQKGASGYLLKDTPSEQVAAVIRSVKAGHTLLGPTITPKVLLHLMAPRTEPRVDYKSILTTREIDVLKLLGQGKSNREIANDLNITEGTVKNHITKIFNQVGVRDRTQAALWVFMSHADNHEDCFGLAPPTPLPYPGGFTLIVYLHGLGSSFLEPFIYPSRDSKVPIGLALTARYPGTIILSCSYRREGSFGNDLALADITQNIRQVCQQYPIKKIILFGESMGGMTVLNYGATAPGDIQAKLAGIVSIEGTGDLNMLYKETIPGIRVALEKVYGSPQQNPEVYINKSFNHNVHRLPPRVRVALISATKDRIVPPNLQLGIYAALKSNNNPAMILPFDSDHGFPTEPMMLQCFDFANQ</sequence>
<keyword evidence="1 3" id="KW-0597">Phosphoprotein</keyword>
<evidence type="ECO:0000313" key="7">
    <source>
        <dbReference type="Proteomes" id="UP001497444"/>
    </source>
</evidence>
<evidence type="ECO:0000259" key="4">
    <source>
        <dbReference type="PROSITE" id="PS50043"/>
    </source>
</evidence>
<evidence type="ECO:0000313" key="6">
    <source>
        <dbReference type="EMBL" id="CAK9252026.1"/>
    </source>
</evidence>
<gene>
    <name evidence="6" type="ORF">CSSPJE1EN1_LOCUS27404</name>
</gene>
<dbReference type="SMART" id="SM00421">
    <property type="entry name" value="HTH_LUXR"/>
    <property type="match status" value="1"/>
</dbReference>
<dbReference type="CDD" id="cd17535">
    <property type="entry name" value="REC_NarL-like"/>
    <property type="match status" value="1"/>
</dbReference>
<dbReference type="PANTHER" id="PTHR43214">
    <property type="entry name" value="TWO-COMPONENT RESPONSE REGULATOR"/>
    <property type="match status" value="1"/>
</dbReference>
<dbReference type="SMART" id="SM00448">
    <property type="entry name" value="REC"/>
    <property type="match status" value="1"/>
</dbReference>
<evidence type="ECO:0000256" key="1">
    <source>
        <dbReference type="ARBA" id="ARBA00022553"/>
    </source>
</evidence>
<dbReference type="Gene3D" id="3.40.50.2300">
    <property type="match status" value="1"/>
</dbReference>
<dbReference type="SUPFAM" id="SSF52172">
    <property type="entry name" value="CheY-like"/>
    <property type="match status" value="1"/>
</dbReference>
<evidence type="ECO:0000259" key="5">
    <source>
        <dbReference type="PROSITE" id="PS50110"/>
    </source>
</evidence>
<accession>A0ABP0VDL6</accession>
<dbReference type="InterPro" id="IPR001789">
    <property type="entry name" value="Sig_transdc_resp-reg_receiver"/>
</dbReference>
<keyword evidence="2" id="KW-0238">DNA-binding</keyword>
<proteinExistence type="predicted"/>
<evidence type="ECO:0000256" key="3">
    <source>
        <dbReference type="PROSITE-ProRule" id="PRU00169"/>
    </source>
</evidence>
<dbReference type="PANTHER" id="PTHR43214:SF43">
    <property type="entry name" value="TWO-COMPONENT RESPONSE REGULATOR"/>
    <property type="match status" value="1"/>
</dbReference>
<dbReference type="EMBL" id="CAXAQS010000542">
    <property type="protein sequence ID" value="CAK9252026.1"/>
    <property type="molecule type" value="Genomic_DNA"/>
</dbReference>
<dbReference type="PRINTS" id="PR00038">
    <property type="entry name" value="HTHLUXR"/>
</dbReference>
<name>A0ABP0VDL6_9BRYO</name>
<comment type="caution">
    <text evidence="6">The sequence shown here is derived from an EMBL/GenBank/DDBJ whole genome shotgun (WGS) entry which is preliminary data.</text>
</comment>